<dbReference type="Pfam" id="PF00069">
    <property type="entry name" value="Pkinase"/>
    <property type="match status" value="2"/>
</dbReference>
<dbReference type="CDD" id="cd14008">
    <property type="entry name" value="STKc_LKB1_CaMKK"/>
    <property type="match status" value="1"/>
</dbReference>
<dbReference type="GO" id="GO:0005524">
    <property type="term" value="F:ATP binding"/>
    <property type="evidence" value="ECO:0007669"/>
    <property type="project" value="UniProtKB-UniRule"/>
</dbReference>
<protein>
    <recommendedName>
        <fullName evidence="1">non-specific serine/threonine protein kinase</fullName>
        <ecNumber evidence="1">2.7.11.1</ecNumber>
    </recommendedName>
</protein>
<evidence type="ECO:0000256" key="4">
    <source>
        <dbReference type="ARBA" id="ARBA00022741"/>
    </source>
</evidence>
<keyword evidence="2" id="KW-0723">Serine/threonine-protein kinase</keyword>
<dbReference type="FunFam" id="3.30.200.20:FF:000206">
    <property type="entry name" value="Serine/threonine-protein kinase Ssp1"/>
    <property type="match status" value="1"/>
</dbReference>
<dbReference type="GO" id="GO:0005737">
    <property type="term" value="C:cytoplasm"/>
    <property type="evidence" value="ECO:0007669"/>
    <property type="project" value="TreeGrafter"/>
</dbReference>
<dbReference type="EMBL" id="CAJVPI010000504">
    <property type="protein sequence ID" value="CAG8543437.1"/>
    <property type="molecule type" value="Genomic_DNA"/>
</dbReference>
<evidence type="ECO:0000259" key="11">
    <source>
        <dbReference type="PROSITE" id="PS50011"/>
    </source>
</evidence>
<dbReference type="PROSITE" id="PS00107">
    <property type="entry name" value="PROTEIN_KINASE_ATP"/>
    <property type="match status" value="1"/>
</dbReference>
<keyword evidence="3" id="KW-0808">Transferase</keyword>
<dbReference type="InterPro" id="IPR000719">
    <property type="entry name" value="Prot_kinase_dom"/>
</dbReference>
<dbReference type="EC" id="2.7.11.1" evidence="1"/>
<dbReference type="Proteomes" id="UP000789739">
    <property type="component" value="Unassembled WGS sequence"/>
</dbReference>
<keyword evidence="4 9" id="KW-0547">Nucleotide-binding</keyword>
<dbReference type="PROSITE" id="PS00108">
    <property type="entry name" value="PROTEIN_KINASE_ST"/>
    <property type="match status" value="1"/>
</dbReference>
<dbReference type="GO" id="GO:0004674">
    <property type="term" value="F:protein serine/threonine kinase activity"/>
    <property type="evidence" value="ECO:0007669"/>
    <property type="project" value="UniProtKB-KW"/>
</dbReference>
<evidence type="ECO:0000313" key="13">
    <source>
        <dbReference type="Proteomes" id="UP000789739"/>
    </source>
</evidence>
<proteinExistence type="predicted"/>
<dbReference type="PROSITE" id="PS50011">
    <property type="entry name" value="PROTEIN_KINASE_DOM"/>
    <property type="match status" value="1"/>
</dbReference>
<organism evidence="12 13">
    <name type="scientific">Paraglomus brasilianum</name>
    <dbReference type="NCBI Taxonomy" id="144538"/>
    <lineage>
        <taxon>Eukaryota</taxon>
        <taxon>Fungi</taxon>
        <taxon>Fungi incertae sedis</taxon>
        <taxon>Mucoromycota</taxon>
        <taxon>Glomeromycotina</taxon>
        <taxon>Glomeromycetes</taxon>
        <taxon>Paraglomerales</taxon>
        <taxon>Paraglomeraceae</taxon>
        <taxon>Paraglomus</taxon>
    </lineage>
</organism>
<keyword evidence="6 9" id="KW-0067">ATP-binding</keyword>
<feature type="compositionally biased region" description="Basic and acidic residues" evidence="10">
    <location>
        <begin position="644"/>
        <end position="653"/>
    </location>
</feature>
<evidence type="ECO:0000313" key="12">
    <source>
        <dbReference type="EMBL" id="CAG8543437.1"/>
    </source>
</evidence>
<dbReference type="OrthoDB" id="68483at2759"/>
<dbReference type="PANTHER" id="PTHR24346:SF77">
    <property type="entry name" value="SERINE THREONINE PROTEIN KINASE"/>
    <property type="match status" value="1"/>
</dbReference>
<feature type="binding site" evidence="9">
    <location>
        <position position="124"/>
    </location>
    <ligand>
        <name>ATP</name>
        <dbReference type="ChEBI" id="CHEBI:30616"/>
    </ligand>
</feature>
<evidence type="ECO:0000256" key="7">
    <source>
        <dbReference type="ARBA" id="ARBA00047899"/>
    </source>
</evidence>
<evidence type="ECO:0000256" key="8">
    <source>
        <dbReference type="ARBA" id="ARBA00048679"/>
    </source>
</evidence>
<accession>A0A9N9ASH1</accession>
<keyword evidence="13" id="KW-1185">Reference proteome</keyword>
<evidence type="ECO:0000256" key="6">
    <source>
        <dbReference type="ARBA" id="ARBA00022840"/>
    </source>
</evidence>
<name>A0A9N9ASH1_9GLOM</name>
<evidence type="ECO:0000256" key="10">
    <source>
        <dbReference type="SAM" id="MobiDB-lite"/>
    </source>
</evidence>
<evidence type="ECO:0000256" key="9">
    <source>
        <dbReference type="PROSITE-ProRule" id="PRU10141"/>
    </source>
</evidence>
<dbReference type="InterPro" id="IPR008271">
    <property type="entry name" value="Ser/Thr_kinase_AS"/>
</dbReference>
<feature type="compositionally biased region" description="Polar residues" evidence="10">
    <location>
        <begin position="13"/>
        <end position="32"/>
    </location>
</feature>
<evidence type="ECO:0000256" key="3">
    <source>
        <dbReference type="ARBA" id="ARBA00022679"/>
    </source>
</evidence>
<reference evidence="12" key="1">
    <citation type="submission" date="2021-06" db="EMBL/GenBank/DDBJ databases">
        <authorList>
            <person name="Kallberg Y."/>
            <person name="Tangrot J."/>
            <person name="Rosling A."/>
        </authorList>
    </citation>
    <scope>NUCLEOTIDE SEQUENCE</scope>
    <source>
        <strain evidence="12">BR232B</strain>
    </source>
</reference>
<dbReference type="Gene3D" id="1.10.510.10">
    <property type="entry name" value="Transferase(Phosphotransferase) domain 1"/>
    <property type="match status" value="1"/>
</dbReference>
<keyword evidence="5" id="KW-0418">Kinase</keyword>
<gene>
    <name evidence="12" type="ORF">PBRASI_LOCUS4709</name>
</gene>
<dbReference type="PANTHER" id="PTHR24346">
    <property type="entry name" value="MAP/MICROTUBULE AFFINITY-REGULATING KINASE"/>
    <property type="match status" value="1"/>
</dbReference>
<sequence length="653" mass="73454">MSAPATFQIPPKSVSSPTQPSLFSFGSHQNARNDQEYPISPLTTTTPTSPRTTQSNSRGKMHQRSYTTSKFEVKETNTMCKDYDPVTGNKRVNKYMLIKEVGRGVHGKVKLGRDMETGELVAIKIVDRTSRKRLGQRHNELSNEQKIRKEIAILKKCAHPHVVRLIEVIDDPMSKKIYMVLEYMEGGEIRWKDENNRPVLSTEEARRIFREVVLGLEYLHHQGIIHRDIKPANLLLTVDGVVKISDFGVSYFSQRANTASIGSEKGTTIQDSELTKTAGSPAFFAPELCFPGDISLDLSQSGAASALFSSEHSNASKQSSNTSLRLQRPPITKAIDVWALGVTLYCFIFGRCPFIADTEFELFFNIIPKKPLEFPDDVKITDDLKYLLTRLLEKDAAKRITLEEVKRLPWVTSGLPNPGKWREETDPKKYQAVTVTDEEVKSAYTLIGRLKKKFRQISVSLGHLTLGNLRRRSKSVSEASIAPIDNSSYSASSVPTQTSEPISIRPSYTSNDILEVNQHRHESIYGSSFPETYAWRRSREVENYEKYIVHDDTRSVSSSSSLSVATSATSDRVDLHHSVSARHLGIGRQNNRSHSGLKRTWTYGGKTNSFGERTVQNKDSLNETGQMDNTDERIGSNNEEDRNESDKISQKAE</sequence>
<feature type="compositionally biased region" description="Polar residues" evidence="10">
    <location>
        <begin position="617"/>
        <end position="628"/>
    </location>
</feature>
<dbReference type="SUPFAM" id="SSF56112">
    <property type="entry name" value="Protein kinase-like (PK-like)"/>
    <property type="match status" value="1"/>
</dbReference>
<dbReference type="InterPro" id="IPR017441">
    <property type="entry name" value="Protein_kinase_ATP_BS"/>
</dbReference>
<comment type="caution">
    <text evidence="12">The sequence shown here is derived from an EMBL/GenBank/DDBJ whole genome shotgun (WGS) entry which is preliminary data.</text>
</comment>
<comment type="catalytic activity">
    <reaction evidence="7">
        <text>L-threonyl-[protein] + ATP = O-phospho-L-threonyl-[protein] + ADP + H(+)</text>
        <dbReference type="Rhea" id="RHEA:46608"/>
        <dbReference type="Rhea" id="RHEA-COMP:11060"/>
        <dbReference type="Rhea" id="RHEA-COMP:11605"/>
        <dbReference type="ChEBI" id="CHEBI:15378"/>
        <dbReference type="ChEBI" id="CHEBI:30013"/>
        <dbReference type="ChEBI" id="CHEBI:30616"/>
        <dbReference type="ChEBI" id="CHEBI:61977"/>
        <dbReference type="ChEBI" id="CHEBI:456216"/>
        <dbReference type="EC" id="2.7.11.1"/>
    </reaction>
</comment>
<feature type="compositionally biased region" description="Low complexity" evidence="10">
    <location>
        <begin position="38"/>
        <end position="57"/>
    </location>
</feature>
<feature type="region of interest" description="Disordered" evidence="10">
    <location>
        <begin position="1"/>
        <end position="66"/>
    </location>
</feature>
<dbReference type="AlphaFoldDB" id="A0A9N9ASH1"/>
<dbReference type="SMART" id="SM00220">
    <property type="entry name" value="S_TKc"/>
    <property type="match status" value="1"/>
</dbReference>
<feature type="domain" description="Protein kinase" evidence="11">
    <location>
        <begin position="95"/>
        <end position="411"/>
    </location>
</feature>
<comment type="catalytic activity">
    <reaction evidence="8">
        <text>L-seryl-[protein] + ATP = O-phospho-L-seryl-[protein] + ADP + H(+)</text>
        <dbReference type="Rhea" id="RHEA:17989"/>
        <dbReference type="Rhea" id="RHEA-COMP:9863"/>
        <dbReference type="Rhea" id="RHEA-COMP:11604"/>
        <dbReference type="ChEBI" id="CHEBI:15378"/>
        <dbReference type="ChEBI" id="CHEBI:29999"/>
        <dbReference type="ChEBI" id="CHEBI:30616"/>
        <dbReference type="ChEBI" id="CHEBI:83421"/>
        <dbReference type="ChEBI" id="CHEBI:456216"/>
        <dbReference type="EC" id="2.7.11.1"/>
    </reaction>
</comment>
<evidence type="ECO:0000256" key="1">
    <source>
        <dbReference type="ARBA" id="ARBA00012513"/>
    </source>
</evidence>
<dbReference type="GO" id="GO:0035556">
    <property type="term" value="P:intracellular signal transduction"/>
    <property type="evidence" value="ECO:0007669"/>
    <property type="project" value="TreeGrafter"/>
</dbReference>
<evidence type="ECO:0000256" key="2">
    <source>
        <dbReference type="ARBA" id="ARBA00022527"/>
    </source>
</evidence>
<feature type="region of interest" description="Disordered" evidence="10">
    <location>
        <begin position="588"/>
        <end position="653"/>
    </location>
</feature>
<evidence type="ECO:0000256" key="5">
    <source>
        <dbReference type="ARBA" id="ARBA00022777"/>
    </source>
</evidence>
<dbReference type="InterPro" id="IPR011009">
    <property type="entry name" value="Kinase-like_dom_sf"/>
</dbReference>